<dbReference type="PANTHER" id="PTHR30572">
    <property type="entry name" value="MEMBRANE COMPONENT OF TRANSPORTER-RELATED"/>
    <property type="match status" value="1"/>
</dbReference>
<comment type="caution">
    <text evidence="9">The sequence shown here is derived from an EMBL/GenBank/DDBJ whole genome shotgun (WGS) entry which is preliminary data.</text>
</comment>
<keyword evidence="2" id="KW-1003">Cell membrane</keyword>
<keyword evidence="10" id="KW-1185">Reference proteome</keyword>
<feature type="transmembrane region" description="Helical" evidence="6">
    <location>
        <begin position="383"/>
        <end position="405"/>
    </location>
</feature>
<sequence>MLRHYIRKEWRYICRDKVFTAINLLGLTLGMATCLLILLYSVFELRYDRFHQHADRIYRITTSLYANNKLITNSALAPVSAGPTVSGEFAEVTLQGRLVSTRSWFDCNVSYTDHGSAIVFHERNLYYADAAILSIFTFIFEQGDPATALTSPFSAVITSSVSRKYFGDANAIGKVLRMKGSSDEHDYTVTGVIQDLPENSHLDATILLSMHSLENNIYFKNFDCYTYLVTAPHTDASRMQAKLRDFSLHYRPETLGKDDRIHLSLQPVTDIHLDNWLHDDMQPAGNKIAIYFLIAVAFAILLIAWINYMNMTLSRAVTRAKEVGIRKVSGASRLQLLLQFVVESVIVNALSILLAMMLVYFALPFFNSITGIDVPYSYLLTVLFSPTGILVAIVFTGGILFTSIYPAQAMASYNPAVVLKGKVSGKSKGGVLRKALVVFQFTCASSLAMAVFVFYEQFTFMQRQNIGIDIDRTIVVKAPSMVDSTYQARMANFKTKLQRQSVIRTITSSSSVPGEQIDWTGVIRKENDEGRLNFAINVVDEDFIAAYKLRLLAGRNFVQADYPTGKFGDKVEPVMLNKTAAIQLGFNAIDRSIGSFIYWNDEKCEVIGIVDDYHQQSLKDALSPIVFTANQGPSMSLKLQHDDALSVTHAIHQIRHHWREFFPESPFEYVLLDDLYSQQYISDKRIARLFQFFCLLAIVISALGLFGLVSFTVRQRVKEVGIRKVLGASPVNLVALLNKEFLLLVGIASVTAGPIAYIGISQWLQNFAYHIDLTGWHIIVPVLLVSAIALSVISLHTVKAARGNPVDALKYE</sequence>
<dbReference type="EMBL" id="JBHTKA010000007">
    <property type="protein sequence ID" value="MFD1000884.1"/>
    <property type="molecule type" value="Genomic_DNA"/>
</dbReference>
<feature type="domain" description="ABC3 transporter permease C-terminal" evidence="7">
    <location>
        <begin position="295"/>
        <end position="404"/>
    </location>
</feature>
<feature type="transmembrane region" description="Helical" evidence="6">
    <location>
        <begin position="776"/>
        <end position="795"/>
    </location>
</feature>
<comment type="subcellular location">
    <subcellularLocation>
        <location evidence="1">Cell membrane</location>
        <topology evidence="1">Multi-pass membrane protein</topology>
    </subcellularLocation>
</comment>
<dbReference type="InterPro" id="IPR003838">
    <property type="entry name" value="ABC3_permease_C"/>
</dbReference>
<feature type="domain" description="MacB-like periplasmic core" evidence="8">
    <location>
        <begin position="20"/>
        <end position="245"/>
    </location>
</feature>
<evidence type="ECO:0000313" key="9">
    <source>
        <dbReference type="EMBL" id="MFD1000884.1"/>
    </source>
</evidence>
<dbReference type="PANTHER" id="PTHR30572:SF18">
    <property type="entry name" value="ABC-TYPE MACROLIDE FAMILY EXPORT SYSTEM PERMEASE COMPONENT 2"/>
    <property type="match status" value="1"/>
</dbReference>
<organism evidence="9 10">
    <name type="scientific">Ohtaekwangia kribbensis</name>
    <dbReference type="NCBI Taxonomy" id="688913"/>
    <lineage>
        <taxon>Bacteria</taxon>
        <taxon>Pseudomonadati</taxon>
        <taxon>Bacteroidota</taxon>
        <taxon>Cytophagia</taxon>
        <taxon>Cytophagales</taxon>
        <taxon>Fulvivirgaceae</taxon>
        <taxon>Ohtaekwangia</taxon>
    </lineage>
</organism>
<evidence type="ECO:0000256" key="1">
    <source>
        <dbReference type="ARBA" id="ARBA00004651"/>
    </source>
</evidence>
<evidence type="ECO:0000259" key="8">
    <source>
        <dbReference type="Pfam" id="PF12704"/>
    </source>
</evidence>
<evidence type="ECO:0000256" key="2">
    <source>
        <dbReference type="ARBA" id="ARBA00022475"/>
    </source>
</evidence>
<evidence type="ECO:0000313" key="10">
    <source>
        <dbReference type="Proteomes" id="UP001597112"/>
    </source>
</evidence>
<keyword evidence="3 6" id="KW-0812">Transmembrane</keyword>
<feature type="transmembrane region" description="Helical" evidence="6">
    <location>
        <begin position="741"/>
        <end position="764"/>
    </location>
</feature>
<feature type="transmembrane region" description="Helical" evidence="6">
    <location>
        <begin position="435"/>
        <end position="455"/>
    </location>
</feature>
<reference evidence="10" key="1">
    <citation type="journal article" date="2019" name="Int. J. Syst. Evol. Microbiol.">
        <title>The Global Catalogue of Microorganisms (GCM) 10K type strain sequencing project: providing services to taxonomists for standard genome sequencing and annotation.</title>
        <authorList>
            <consortium name="The Broad Institute Genomics Platform"/>
            <consortium name="The Broad Institute Genome Sequencing Center for Infectious Disease"/>
            <person name="Wu L."/>
            <person name="Ma J."/>
        </authorList>
    </citation>
    <scope>NUCLEOTIDE SEQUENCE [LARGE SCALE GENOMIC DNA]</scope>
    <source>
        <strain evidence="10">CCUG 58938</strain>
    </source>
</reference>
<feature type="transmembrane region" description="Helical" evidence="6">
    <location>
        <begin position="288"/>
        <end position="309"/>
    </location>
</feature>
<proteinExistence type="predicted"/>
<evidence type="ECO:0000256" key="6">
    <source>
        <dbReference type="SAM" id="Phobius"/>
    </source>
</evidence>
<keyword evidence="5 6" id="KW-0472">Membrane</keyword>
<evidence type="ECO:0000256" key="5">
    <source>
        <dbReference type="ARBA" id="ARBA00023136"/>
    </source>
</evidence>
<dbReference type="InterPro" id="IPR050250">
    <property type="entry name" value="Macrolide_Exporter_MacB"/>
</dbReference>
<dbReference type="InterPro" id="IPR025857">
    <property type="entry name" value="MacB_PCD"/>
</dbReference>
<dbReference type="RefSeq" id="WP_377580339.1">
    <property type="nucleotide sequence ID" value="NZ_JBHTKA010000007.1"/>
</dbReference>
<feature type="transmembrane region" description="Helical" evidence="6">
    <location>
        <begin position="21"/>
        <end position="43"/>
    </location>
</feature>
<evidence type="ECO:0000256" key="4">
    <source>
        <dbReference type="ARBA" id="ARBA00022989"/>
    </source>
</evidence>
<gene>
    <name evidence="9" type="ORF">ACFQ21_16280</name>
</gene>
<protein>
    <submittedName>
        <fullName evidence="9">ABC transporter permease</fullName>
    </submittedName>
</protein>
<keyword evidence="4 6" id="KW-1133">Transmembrane helix</keyword>
<dbReference type="Pfam" id="PF12704">
    <property type="entry name" value="MacB_PCD"/>
    <property type="match status" value="2"/>
</dbReference>
<evidence type="ECO:0000256" key="3">
    <source>
        <dbReference type="ARBA" id="ARBA00022692"/>
    </source>
</evidence>
<dbReference type="Pfam" id="PF02687">
    <property type="entry name" value="FtsX"/>
    <property type="match status" value="2"/>
</dbReference>
<name>A0ABW3K5G9_9BACT</name>
<feature type="domain" description="ABC3 transporter permease C-terminal" evidence="7">
    <location>
        <begin position="692"/>
        <end position="804"/>
    </location>
</feature>
<feature type="transmembrane region" description="Helical" evidence="6">
    <location>
        <begin position="689"/>
        <end position="713"/>
    </location>
</feature>
<evidence type="ECO:0000259" key="7">
    <source>
        <dbReference type="Pfam" id="PF02687"/>
    </source>
</evidence>
<dbReference type="Proteomes" id="UP001597112">
    <property type="component" value="Unassembled WGS sequence"/>
</dbReference>
<accession>A0ABW3K5G9</accession>
<feature type="transmembrane region" description="Helical" evidence="6">
    <location>
        <begin position="336"/>
        <end position="363"/>
    </location>
</feature>
<feature type="domain" description="MacB-like periplasmic core" evidence="8">
    <location>
        <begin position="449"/>
        <end position="617"/>
    </location>
</feature>